<gene>
    <name evidence="2" type="ORF">PHYPSEUDO_002753</name>
</gene>
<dbReference type="Proteomes" id="UP000694044">
    <property type="component" value="Unassembled WGS sequence"/>
</dbReference>
<dbReference type="EMBL" id="JAGDFM010000150">
    <property type="protein sequence ID" value="KAG7384346.1"/>
    <property type="molecule type" value="Genomic_DNA"/>
</dbReference>
<evidence type="ECO:0000313" key="2">
    <source>
        <dbReference type="EMBL" id="KAG7384346.1"/>
    </source>
</evidence>
<proteinExistence type="predicted"/>
<evidence type="ECO:0000256" key="1">
    <source>
        <dbReference type="SAM" id="SignalP"/>
    </source>
</evidence>
<comment type="caution">
    <text evidence="2">The sequence shown here is derived from an EMBL/GenBank/DDBJ whole genome shotgun (WGS) entry which is preliminary data.</text>
</comment>
<sequence>MQFWWLVAFTVATIPACIHAGVLHSAVAVYSNSSCSQPADVMTITSTSFCIPQNDHWDPVCENNEVSFSVSDCTRYFIGGWDEYGLLNEAFGWYDPYLLVEKYEGRCGNEYNLDNATAYLLNEECHKNQEGLTSSRLAIGSTLVLTNYEDPDCNAVSTETEVTWAMATRNYCDDSNTRFNLRGQYPNLTMLAVYDDSTCATKPVKVTFTQEFACRAELDQGKNRCGLDGAGHYSMSSCYRDYFGFANTAFGNYTPYLVVEGFADGYCNYLLNVTVYTADGLCHSNVDATSSFMATVTTDGSAAITTYLDSYCGEVDNSTEVSERALLSYECVNDYRWNGGYSSSRRFSVGGMGDPLTNKKMSAVTMYENSLCSGPPAQIVVESRLPCFVSETSWCENSMTRTNGVHQERSCVKDIGSFGKSKFGTTPYVLVTEYAEGTECETLEGAVAYVADSRCHYSITDGTFFKITLSFGNSLTIATYPTSSCSDFDAEFVTIGLKYINTRACYQGYQTFYTNMTAVSTPKETPIIDVDSMTREQIMFPEWLWDPAPRRVFESD</sequence>
<protein>
    <recommendedName>
        <fullName evidence="4">TKL protein kinase</fullName>
    </recommendedName>
</protein>
<evidence type="ECO:0008006" key="4">
    <source>
        <dbReference type="Google" id="ProtNLM"/>
    </source>
</evidence>
<feature type="chain" id="PRO_5035846288" description="TKL protein kinase" evidence="1">
    <location>
        <begin position="21"/>
        <end position="556"/>
    </location>
</feature>
<keyword evidence="1" id="KW-0732">Signal</keyword>
<keyword evidence="3" id="KW-1185">Reference proteome</keyword>
<dbReference type="AlphaFoldDB" id="A0A8T1VTT5"/>
<organism evidence="2 3">
    <name type="scientific">Phytophthora pseudosyringae</name>
    <dbReference type="NCBI Taxonomy" id="221518"/>
    <lineage>
        <taxon>Eukaryota</taxon>
        <taxon>Sar</taxon>
        <taxon>Stramenopiles</taxon>
        <taxon>Oomycota</taxon>
        <taxon>Peronosporomycetes</taxon>
        <taxon>Peronosporales</taxon>
        <taxon>Peronosporaceae</taxon>
        <taxon>Phytophthora</taxon>
    </lineage>
</organism>
<evidence type="ECO:0000313" key="3">
    <source>
        <dbReference type="Proteomes" id="UP000694044"/>
    </source>
</evidence>
<dbReference type="PANTHER" id="PTHR33714:SF3">
    <property type="entry name" value="COUNTING FACTOR-ASSOCIATED PROTEIN A-RELATED"/>
    <property type="match status" value="1"/>
</dbReference>
<dbReference type="PANTHER" id="PTHR33714">
    <property type="entry name" value="COUNTING FACTOR-ASSOCIATED PROTEIN A-RELATED"/>
    <property type="match status" value="1"/>
</dbReference>
<accession>A0A8T1VTT5</accession>
<name>A0A8T1VTT5_9STRA</name>
<feature type="signal peptide" evidence="1">
    <location>
        <begin position="1"/>
        <end position="20"/>
    </location>
</feature>
<dbReference type="OrthoDB" id="128049at2759"/>
<reference evidence="2" key="1">
    <citation type="submission" date="2021-02" db="EMBL/GenBank/DDBJ databases">
        <authorList>
            <person name="Palmer J.M."/>
        </authorList>
    </citation>
    <scope>NUCLEOTIDE SEQUENCE</scope>
    <source>
        <strain evidence="2">SCRP734</strain>
    </source>
</reference>